<feature type="transmembrane region" description="Helical" evidence="11">
    <location>
        <begin position="432"/>
        <end position="454"/>
    </location>
</feature>
<evidence type="ECO:0000256" key="2">
    <source>
        <dbReference type="ARBA" id="ARBA00022679"/>
    </source>
</evidence>
<dbReference type="EMBL" id="SPRX01000031">
    <property type="protein sequence ID" value="TIC64622.1"/>
    <property type="molecule type" value="Genomic_DNA"/>
</dbReference>
<comment type="domain">
    <text evidence="11">The DHHC domain is required for palmitoyltransferase activity.</text>
</comment>
<dbReference type="GO" id="GO:0019706">
    <property type="term" value="F:protein-cysteine S-palmitoyltransferase activity"/>
    <property type="evidence" value="ECO:0007669"/>
    <property type="project" value="UniProtKB-EC"/>
</dbReference>
<gene>
    <name evidence="13" type="ORF">E3Q01_02613</name>
</gene>
<evidence type="ECO:0000256" key="5">
    <source>
        <dbReference type="ARBA" id="ARBA00023136"/>
    </source>
</evidence>
<dbReference type="InterPro" id="IPR036291">
    <property type="entry name" value="NAD(P)-bd_dom_sf"/>
</dbReference>
<evidence type="ECO:0000256" key="9">
    <source>
        <dbReference type="ARBA" id="ARBA00038298"/>
    </source>
</evidence>
<dbReference type="InterPro" id="IPR039859">
    <property type="entry name" value="PFA4/ZDH16/20/ERF2-like"/>
</dbReference>
<name>A0A4T0LZ50_9BASI</name>
<comment type="catalytic activity">
    <reaction evidence="10 11">
        <text>L-cysteinyl-[protein] + hexadecanoyl-CoA = S-hexadecanoyl-L-cysteinyl-[protein] + CoA</text>
        <dbReference type="Rhea" id="RHEA:36683"/>
        <dbReference type="Rhea" id="RHEA-COMP:10131"/>
        <dbReference type="Rhea" id="RHEA-COMP:11032"/>
        <dbReference type="ChEBI" id="CHEBI:29950"/>
        <dbReference type="ChEBI" id="CHEBI:57287"/>
        <dbReference type="ChEBI" id="CHEBI:57379"/>
        <dbReference type="ChEBI" id="CHEBI:74151"/>
        <dbReference type="EC" id="2.3.1.225"/>
    </reaction>
</comment>
<keyword evidence="3 11" id="KW-0812">Transmembrane</keyword>
<evidence type="ECO:0000259" key="12">
    <source>
        <dbReference type="Pfam" id="PF01529"/>
    </source>
</evidence>
<keyword evidence="2 11" id="KW-0808">Transferase</keyword>
<dbReference type="GO" id="GO:0005794">
    <property type="term" value="C:Golgi apparatus"/>
    <property type="evidence" value="ECO:0007669"/>
    <property type="project" value="TreeGrafter"/>
</dbReference>
<evidence type="ECO:0000256" key="11">
    <source>
        <dbReference type="RuleBase" id="RU079119"/>
    </source>
</evidence>
<dbReference type="Gene3D" id="3.40.50.720">
    <property type="entry name" value="NAD(P)-binding Rossmann-like Domain"/>
    <property type="match status" value="1"/>
</dbReference>
<evidence type="ECO:0000256" key="7">
    <source>
        <dbReference type="ARBA" id="ARBA00023288"/>
    </source>
</evidence>
<evidence type="ECO:0000256" key="4">
    <source>
        <dbReference type="ARBA" id="ARBA00022989"/>
    </source>
</evidence>
<evidence type="ECO:0000256" key="1">
    <source>
        <dbReference type="ARBA" id="ARBA00004141"/>
    </source>
</evidence>
<organism evidence="13 14">
    <name type="scientific">Wallemia mellicola</name>
    <dbReference type="NCBI Taxonomy" id="1708541"/>
    <lineage>
        <taxon>Eukaryota</taxon>
        <taxon>Fungi</taxon>
        <taxon>Dikarya</taxon>
        <taxon>Basidiomycota</taxon>
        <taxon>Wallemiomycotina</taxon>
        <taxon>Wallemiomycetes</taxon>
        <taxon>Wallemiales</taxon>
        <taxon>Wallemiaceae</taxon>
        <taxon>Wallemia</taxon>
    </lineage>
</organism>
<dbReference type="AlphaFoldDB" id="A0A4T0LZ50"/>
<dbReference type="Pfam" id="PF01529">
    <property type="entry name" value="DHHC"/>
    <property type="match status" value="1"/>
</dbReference>
<feature type="transmembrane region" description="Helical" evidence="11">
    <location>
        <begin position="302"/>
        <end position="322"/>
    </location>
</feature>
<proteinExistence type="inferred from homology"/>
<dbReference type="EC" id="2.3.1.225" evidence="11"/>
<keyword evidence="5 11" id="KW-0472">Membrane</keyword>
<evidence type="ECO:0000313" key="13">
    <source>
        <dbReference type="EMBL" id="TIC64622.1"/>
    </source>
</evidence>
<evidence type="ECO:0000256" key="6">
    <source>
        <dbReference type="ARBA" id="ARBA00023139"/>
    </source>
</evidence>
<dbReference type="GO" id="GO:0016020">
    <property type="term" value="C:membrane"/>
    <property type="evidence" value="ECO:0007669"/>
    <property type="project" value="UniProtKB-SubCell"/>
</dbReference>
<protein>
    <recommendedName>
        <fullName evidence="11">Palmitoyltransferase</fullName>
        <ecNumber evidence="11">2.3.1.225</ecNumber>
    </recommendedName>
</protein>
<dbReference type="PROSITE" id="PS50216">
    <property type="entry name" value="DHHC"/>
    <property type="match status" value="1"/>
</dbReference>
<dbReference type="PANTHER" id="PTHR22883">
    <property type="entry name" value="ZINC FINGER DHHC DOMAIN CONTAINING PROTEIN"/>
    <property type="match status" value="1"/>
</dbReference>
<comment type="similarity">
    <text evidence="9">Belongs to the DHHC palmitoyltransferase family. PFA5 subfamily.</text>
</comment>
<keyword evidence="7" id="KW-0449">Lipoprotein</keyword>
<feature type="transmembrane region" description="Helical" evidence="11">
    <location>
        <begin position="474"/>
        <end position="494"/>
    </location>
</feature>
<dbReference type="SUPFAM" id="SSF51735">
    <property type="entry name" value="NAD(P)-binding Rossmann-fold domains"/>
    <property type="match status" value="1"/>
</dbReference>
<dbReference type="Proteomes" id="UP000310708">
    <property type="component" value="Unassembled WGS sequence"/>
</dbReference>
<accession>A0A4T0LZ50</accession>
<reference evidence="13 14" key="1">
    <citation type="submission" date="2019-03" db="EMBL/GenBank/DDBJ databases">
        <title>Sequencing 25 genomes of Wallemia mellicola.</title>
        <authorList>
            <person name="Gostincar C."/>
        </authorList>
    </citation>
    <scope>NUCLEOTIDE SEQUENCE [LARGE SCALE GENOMIC DNA]</scope>
    <source>
        <strain evidence="13 14">EXF-757</strain>
    </source>
</reference>
<evidence type="ECO:0000313" key="14">
    <source>
        <dbReference type="Proteomes" id="UP000310708"/>
    </source>
</evidence>
<evidence type="ECO:0000256" key="3">
    <source>
        <dbReference type="ARBA" id="ARBA00022692"/>
    </source>
</evidence>
<keyword evidence="6" id="KW-0564">Palmitate</keyword>
<sequence>MTGDIRFDINELQHIQSTLISYQLGTIASNHNLRSYVKLTYPFYNFNSKPSSESVELTPQGERGIWWHESIRSLSSISNLPLVVLRIGAWYGPFQLNGKITPRIICADIYRHLKEDIKFLWNADLRLNTIHSQDVARALIALSNWRAATPDVDPQSNTFKSYAPDEKLKQFDLPQSGTVARAPLFNLVDESDATQSSVADQIAKVFKVKTSFLGGLISTFARMDMEEMVQDVNEMHLDAWSDMLKKSDIKDTPLTPYLDEHFFKKNPIALDASKISKTIGFKCLHKKITVEDIEGIVKGFRVVLIIIFDWFSVTIAVGVGLVTRNRQGGFGLGYAATVLIHPGYIDQSYTPNYIPSSRGDNDKETTIKQSENFPPTFRVQDARFEPTFCQECRIWRPARAHHCRHSGRCVWEFDHYCPWIGQSVGGNNHKHFITFLFWCIVILSFTSIALGCAYPSLTSDEHGDGLWSGRGRGPIIGAISISAFFAFFVAGLLFNHIWLACDSVTTFEDMFDVRTIRARDQSVLAQHYESWQLRQRKACRDHWYYIWGHPRKEGNLWWLDSSYHNWCSRMGSNPLIWFVPFAKEPHDIYTIEYNPRFDEHGRARQRQDWPAHLR</sequence>
<comment type="caution">
    <text evidence="13">The sequence shown here is derived from an EMBL/GenBank/DDBJ whole genome shotgun (WGS) entry which is preliminary data.</text>
</comment>
<dbReference type="GO" id="GO:0005783">
    <property type="term" value="C:endoplasmic reticulum"/>
    <property type="evidence" value="ECO:0007669"/>
    <property type="project" value="TreeGrafter"/>
</dbReference>
<comment type="subcellular location">
    <subcellularLocation>
        <location evidence="1">Membrane</location>
        <topology evidence="1">Multi-pass membrane protein</topology>
    </subcellularLocation>
</comment>
<evidence type="ECO:0000256" key="8">
    <source>
        <dbReference type="ARBA" id="ARBA00023315"/>
    </source>
</evidence>
<evidence type="ECO:0000256" key="10">
    <source>
        <dbReference type="ARBA" id="ARBA00048048"/>
    </source>
</evidence>
<dbReference type="GO" id="GO:0006612">
    <property type="term" value="P:protein targeting to membrane"/>
    <property type="evidence" value="ECO:0007669"/>
    <property type="project" value="TreeGrafter"/>
</dbReference>
<feature type="domain" description="Palmitoyltransferase DHHC" evidence="12">
    <location>
        <begin position="385"/>
        <end position="510"/>
    </location>
</feature>
<keyword evidence="4 11" id="KW-1133">Transmembrane helix</keyword>
<dbReference type="PANTHER" id="PTHR22883:SF23">
    <property type="entry name" value="PALMITOYLTRANSFERASE ZDHHC6"/>
    <property type="match status" value="1"/>
</dbReference>
<dbReference type="InterPro" id="IPR001594">
    <property type="entry name" value="Palmitoyltrfase_DHHC"/>
</dbReference>
<keyword evidence="8 11" id="KW-0012">Acyltransferase</keyword>